<dbReference type="OrthoDB" id="76173at2759"/>
<evidence type="ECO:0000256" key="1">
    <source>
        <dbReference type="SAM" id="Coils"/>
    </source>
</evidence>
<feature type="region of interest" description="Disordered" evidence="2">
    <location>
        <begin position="154"/>
        <end position="179"/>
    </location>
</feature>
<proteinExistence type="predicted"/>
<protein>
    <submittedName>
        <fullName evidence="3">Uncharacterized protein</fullName>
    </submittedName>
</protein>
<sequence>MSLFPRPLVPEISVCSPPKSCPVRKQVIKTSTKRASSEKCLAQREKDGKPQFGMACKPPSSLAKSGLGGDIATLRSQLNKQQTEISEMKRMIENLVAVVGPAKVADCYEKNGTPLSTPQELDVKFIDFGCQVESACPHCGRRCQLNGKLSSSDRTIAEEEPKRENDSSVHLSSVGVQKAAQEKPPSSFCVVSQTEKQFVNEMIKAARKWLQTDDNLDDIDETPSKDCDPAIKATDKATNANGAYSQVNAGRSSRNGPSEFAPSADNGGLSMEINALAMRYLNQNGDEPPEVHRRRGVHFESPNYMLTRRQQVVTEEVSMAGLGGPPEVSLSSREYLERHGVIGPSGRPQHRVQEPRFAYDEDTPNWYPSSRPQRRPQYYPDKFDQYDNACYRRYRNC</sequence>
<reference evidence="3" key="2">
    <citation type="submission" date="2014-03" db="EMBL/GenBank/DDBJ databases">
        <title>The whipworm genome and dual-species transcriptomics of an intimate host-pathogen interaction.</title>
        <authorList>
            <person name="Foth B.J."/>
            <person name="Tsai I.J."/>
            <person name="Reid A.J."/>
            <person name="Bancroft A.J."/>
            <person name="Nichol S."/>
            <person name="Tracey A."/>
            <person name="Holroyd N."/>
            <person name="Cotton J.A."/>
            <person name="Stanley E.J."/>
            <person name="Zarowiecki M."/>
            <person name="Liu J.Z."/>
            <person name="Huckvale T."/>
            <person name="Cooper P.J."/>
            <person name="Grencis R.K."/>
            <person name="Berriman M."/>
        </authorList>
    </citation>
    <scope>NUCLEOTIDE SEQUENCE [LARGE SCALE GENOMIC DNA]</scope>
</reference>
<evidence type="ECO:0000313" key="4">
    <source>
        <dbReference type="Proteomes" id="UP000030665"/>
    </source>
</evidence>
<organism evidence="3 4">
    <name type="scientific">Trichuris trichiura</name>
    <name type="common">Whipworm</name>
    <name type="synonym">Trichocephalus trichiurus</name>
    <dbReference type="NCBI Taxonomy" id="36087"/>
    <lineage>
        <taxon>Eukaryota</taxon>
        <taxon>Metazoa</taxon>
        <taxon>Ecdysozoa</taxon>
        <taxon>Nematoda</taxon>
        <taxon>Enoplea</taxon>
        <taxon>Dorylaimia</taxon>
        <taxon>Trichinellida</taxon>
        <taxon>Trichuridae</taxon>
        <taxon>Trichuris</taxon>
    </lineage>
</organism>
<evidence type="ECO:0000256" key="2">
    <source>
        <dbReference type="SAM" id="MobiDB-lite"/>
    </source>
</evidence>
<feature type="region of interest" description="Disordered" evidence="2">
    <location>
        <begin position="340"/>
        <end position="381"/>
    </location>
</feature>
<evidence type="ECO:0000313" key="3">
    <source>
        <dbReference type="EMBL" id="CDW56265.1"/>
    </source>
</evidence>
<gene>
    <name evidence="3" type="ORF">TTRE_0000454001</name>
</gene>
<feature type="coiled-coil region" evidence="1">
    <location>
        <begin position="71"/>
        <end position="98"/>
    </location>
</feature>
<dbReference type="Proteomes" id="UP000030665">
    <property type="component" value="Unassembled WGS sequence"/>
</dbReference>
<reference evidence="3" key="1">
    <citation type="submission" date="2014-01" db="EMBL/GenBank/DDBJ databases">
        <authorList>
            <person name="Aslett M."/>
        </authorList>
    </citation>
    <scope>NUCLEOTIDE SEQUENCE</scope>
</reference>
<keyword evidence="1" id="KW-0175">Coiled coil</keyword>
<feature type="compositionally biased region" description="Polar residues" evidence="2">
    <location>
        <begin position="242"/>
        <end position="256"/>
    </location>
</feature>
<dbReference type="AlphaFoldDB" id="A0A077ZCD7"/>
<feature type="region of interest" description="Disordered" evidence="2">
    <location>
        <begin position="242"/>
        <end position="267"/>
    </location>
</feature>
<feature type="compositionally biased region" description="Basic and acidic residues" evidence="2">
    <location>
        <begin position="155"/>
        <end position="167"/>
    </location>
</feature>
<keyword evidence="4" id="KW-1185">Reference proteome</keyword>
<name>A0A077ZCD7_TRITR</name>
<accession>A0A077ZCD7</accession>
<dbReference type="EMBL" id="HG806022">
    <property type="protein sequence ID" value="CDW56265.1"/>
    <property type="molecule type" value="Genomic_DNA"/>
</dbReference>